<dbReference type="Proteomes" id="UP000036908">
    <property type="component" value="Unassembled WGS sequence"/>
</dbReference>
<dbReference type="AlphaFoldDB" id="A0A0L8AK36"/>
<protein>
    <submittedName>
        <fullName evidence="1">Uncharacterized protein</fullName>
    </submittedName>
</protein>
<comment type="caution">
    <text evidence="1">The sequence shown here is derived from an EMBL/GenBank/DDBJ whole genome shotgun (WGS) entry which is preliminary data.</text>
</comment>
<dbReference type="EMBL" id="JSVA01000010">
    <property type="protein sequence ID" value="KOF02576.1"/>
    <property type="molecule type" value="Genomic_DNA"/>
</dbReference>
<gene>
    <name evidence="1" type="ORF">OB69_09595</name>
</gene>
<keyword evidence="2" id="KW-1185">Reference proteome</keyword>
<evidence type="ECO:0000313" key="1">
    <source>
        <dbReference type="EMBL" id="KOF02576.1"/>
    </source>
</evidence>
<name>A0A0L8AK36_9BACT</name>
<accession>A0A0L8AK36</accession>
<proteinExistence type="predicted"/>
<sequence length="137" mass="15198">MLMKSRKEELEQSNASYKELLEDQFELIKNNFQDTGKKALWIGGSLLLAYGLTRLITSGTSEEGEETEEGQIIEIIPEPSSSKKMKVRKLVQNEHTEESAVVSALKHQAIVFVLGLAAKKLGSFLNELGEKEENSGS</sequence>
<evidence type="ECO:0000313" key="2">
    <source>
        <dbReference type="Proteomes" id="UP000036908"/>
    </source>
</evidence>
<reference evidence="2" key="1">
    <citation type="submission" date="2014-11" db="EMBL/GenBank/DDBJ databases">
        <title>Genome sequencing of Roseivirga sp. D-25.</title>
        <authorList>
            <person name="Selvaratnam C."/>
            <person name="Thevarajoo S."/>
            <person name="Goh K.M."/>
            <person name="Eee R."/>
            <person name="Chan K.-G."/>
            <person name="Chong C.S."/>
        </authorList>
    </citation>
    <scope>NUCLEOTIDE SEQUENCE [LARGE SCALE GENOMIC DNA]</scope>
    <source>
        <strain evidence="2">D-25</strain>
    </source>
</reference>
<dbReference type="PATRIC" id="fig|1566026.4.peg.199"/>
<organism evidence="1 2">
    <name type="scientific">Roseivirga seohaensis subsp. aquiponti</name>
    <dbReference type="NCBI Taxonomy" id="1566026"/>
    <lineage>
        <taxon>Bacteria</taxon>
        <taxon>Pseudomonadati</taxon>
        <taxon>Bacteroidota</taxon>
        <taxon>Cytophagia</taxon>
        <taxon>Cytophagales</taxon>
        <taxon>Roseivirgaceae</taxon>
        <taxon>Roseivirga</taxon>
    </lineage>
</organism>